<evidence type="ECO:0000256" key="10">
    <source>
        <dbReference type="PROSITE-ProRule" id="PRU00124"/>
    </source>
</evidence>
<keyword evidence="6 12" id="KW-1133">Transmembrane helix</keyword>
<proteinExistence type="predicted"/>
<dbReference type="Gene3D" id="4.10.400.10">
    <property type="entry name" value="Low-density Lipoprotein Receptor"/>
    <property type="match status" value="1"/>
</dbReference>
<gene>
    <name evidence="14" type="ORF">LSH36_13g03045</name>
</gene>
<dbReference type="PANTHER" id="PTHR24270">
    <property type="entry name" value="LOW-DENSITY LIPOPROTEIN RECEPTOR-RELATED"/>
    <property type="match status" value="1"/>
</dbReference>
<dbReference type="PROSITE" id="PS50068">
    <property type="entry name" value="LDLRA_2"/>
    <property type="match status" value="1"/>
</dbReference>
<comment type="caution">
    <text evidence="14">The sequence shown here is derived from an EMBL/GenBank/DDBJ whole genome shotgun (WGS) entry which is preliminary data.</text>
</comment>
<name>A0AAD9NG01_9ANNE</name>
<evidence type="ECO:0000256" key="12">
    <source>
        <dbReference type="SAM" id="Phobius"/>
    </source>
</evidence>
<keyword evidence="15" id="KW-1185">Reference proteome</keyword>
<evidence type="ECO:0000313" key="15">
    <source>
        <dbReference type="Proteomes" id="UP001208570"/>
    </source>
</evidence>
<dbReference type="FunFam" id="4.10.400.10:FF:000034">
    <property type="entry name" value="Low-density lipoprotein receptor-related protein 2"/>
    <property type="match status" value="1"/>
</dbReference>
<dbReference type="InterPro" id="IPR002172">
    <property type="entry name" value="LDrepeatLR_classA_rpt"/>
</dbReference>
<feature type="compositionally biased region" description="Low complexity" evidence="11">
    <location>
        <begin position="385"/>
        <end position="398"/>
    </location>
</feature>
<feature type="compositionally biased region" description="Polar residues" evidence="11">
    <location>
        <begin position="365"/>
        <end position="376"/>
    </location>
</feature>
<dbReference type="CDD" id="cd00112">
    <property type="entry name" value="LDLa"/>
    <property type="match status" value="1"/>
</dbReference>
<evidence type="ECO:0000256" key="8">
    <source>
        <dbReference type="ARBA" id="ARBA00023157"/>
    </source>
</evidence>
<dbReference type="Pfam" id="PF00057">
    <property type="entry name" value="Ldl_recept_a"/>
    <property type="match status" value="1"/>
</dbReference>
<keyword evidence="8 10" id="KW-1015">Disulfide bond</keyword>
<feature type="region of interest" description="Disordered" evidence="11">
    <location>
        <begin position="362"/>
        <end position="399"/>
    </location>
</feature>
<reference evidence="14" key="1">
    <citation type="journal article" date="2023" name="Mol. Biol. Evol.">
        <title>Third-Generation Sequencing Reveals the Adaptive Role of the Epigenome in Three Deep-Sea Polychaetes.</title>
        <authorList>
            <person name="Perez M."/>
            <person name="Aroh O."/>
            <person name="Sun Y."/>
            <person name="Lan Y."/>
            <person name="Juniper S.K."/>
            <person name="Young C.R."/>
            <person name="Angers B."/>
            <person name="Qian P.Y."/>
        </authorList>
    </citation>
    <scope>NUCLEOTIDE SEQUENCE</scope>
    <source>
        <strain evidence="14">P08H-3</strain>
    </source>
</reference>
<feature type="transmembrane region" description="Helical" evidence="12">
    <location>
        <begin position="144"/>
        <end position="168"/>
    </location>
</feature>
<dbReference type="AlphaFoldDB" id="A0AAD9NG01"/>
<feature type="disulfide bond" evidence="10">
    <location>
        <begin position="332"/>
        <end position="344"/>
    </location>
</feature>
<evidence type="ECO:0000256" key="6">
    <source>
        <dbReference type="ARBA" id="ARBA00022989"/>
    </source>
</evidence>
<dbReference type="InterPro" id="IPR036055">
    <property type="entry name" value="LDL_receptor-like_sf"/>
</dbReference>
<keyword evidence="7 12" id="KW-0472">Membrane</keyword>
<dbReference type="InterPro" id="IPR050685">
    <property type="entry name" value="LDLR"/>
</dbReference>
<evidence type="ECO:0000313" key="14">
    <source>
        <dbReference type="EMBL" id="KAK2168892.1"/>
    </source>
</evidence>
<evidence type="ECO:0000256" key="4">
    <source>
        <dbReference type="ARBA" id="ARBA00022729"/>
    </source>
</evidence>
<keyword evidence="9" id="KW-0325">Glycoprotein</keyword>
<dbReference type="SUPFAM" id="SSF82671">
    <property type="entry name" value="SEA domain"/>
    <property type="match status" value="1"/>
</dbReference>
<keyword evidence="3 12" id="KW-0812">Transmembrane</keyword>
<dbReference type="GO" id="GO:0005886">
    <property type="term" value="C:plasma membrane"/>
    <property type="evidence" value="ECO:0007669"/>
    <property type="project" value="TreeGrafter"/>
</dbReference>
<dbReference type="InterPro" id="IPR036364">
    <property type="entry name" value="SEA_dom_sf"/>
</dbReference>
<feature type="disulfide bond" evidence="10">
    <location>
        <begin position="339"/>
        <end position="357"/>
    </location>
</feature>
<evidence type="ECO:0000256" key="5">
    <source>
        <dbReference type="ARBA" id="ARBA00022737"/>
    </source>
</evidence>
<evidence type="ECO:0000256" key="3">
    <source>
        <dbReference type="ARBA" id="ARBA00022692"/>
    </source>
</evidence>
<keyword evidence="4" id="KW-0732">Signal</keyword>
<dbReference type="GO" id="GO:0016192">
    <property type="term" value="P:vesicle-mediated transport"/>
    <property type="evidence" value="ECO:0007669"/>
    <property type="project" value="UniProtKB-ARBA"/>
</dbReference>
<feature type="domain" description="SEA" evidence="13">
    <location>
        <begin position="207"/>
        <end position="322"/>
    </location>
</feature>
<dbReference type="InterPro" id="IPR023415">
    <property type="entry name" value="LDLR_class-A_CS"/>
</dbReference>
<dbReference type="InterPro" id="IPR000082">
    <property type="entry name" value="SEA_dom"/>
</dbReference>
<evidence type="ECO:0000256" key="9">
    <source>
        <dbReference type="ARBA" id="ARBA00023180"/>
    </source>
</evidence>
<protein>
    <recommendedName>
        <fullName evidence="13">SEA domain-containing protein</fullName>
    </recommendedName>
</protein>
<dbReference type="SUPFAM" id="SSF57424">
    <property type="entry name" value="LDL receptor-like module"/>
    <property type="match status" value="1"/>
</dbReference>
<dbReference type="Proteomes" id="UP001208570">
    <property type="component" value="Unassembled WGS sequence"/>
</dbReference>
<comment type="subcellular location">
    <subcellularLocation>
        <location evidence="2">Endomembrane system</location>
    </subcellularLocation>
    <subcellularLocation>
        <location evidence="1">Membrane</location>
        <topology evidence="1">Single-pass membrane protein</topology>
    </subcellularLocation>
</comment>
<sequence length="497" mass="56412">MGTSGVEIRRAAFTTADCHDTKEENNEDNCHSNDIISDVTEKDFVKEWLWRRSDRSFSHLPGIVRDRASSKSIQSSNVIQKPSQNCVVQGLDKSMEGHNLNFMLSRAESRSPEQKSWTPSDYGSYYSQRSLLNSYNKEQCHWSVYCKAFVVVTIFLLVAWGIAVPLYFTVGPGTLPWNTEDMLADSEAKMAKVVGNTRPTGIGKWSIFNGVNCSMHIINHRYTHNLENKYSNEFQSLRLKIESALKSVLENDNHFNKVVVTSFSPDSPGSVVVGFVVLFKKKRPDVKEYTHHVLVNYIMTHWSMLNTFRVDLSSIQVTFLNMALLRINPIPCGATHYQCPNGSCIPHQWICDGVRDCQDGEDENSSICGEQIQNDPPSLPVALPQQQQQQQEHQQQQELETEKTYDTWFVYETSTQHHTEISNYDTDQLTSDALAITESSAIQESSDPGLEEEKLTTAENVLTLKLDSEMNGSKLKDDGKIKDPKVNSPFRWLKFFG</sequence>
<evidence type="ECO:0000256" key="11">
    <source>
        <dbReference type="SAM" id="MobiDB-lite"/>
    </source>
</evidence>
<dbReference type="GO" id="GO:0012505">
    <property type="term" value="C:endomembrane system"/>
    <property type="evidence" value="ECO:0007669"/>
    <property type="project" value="UniProtKB-SubCell"/>
</dbReference>
<dbReference type="Gene3D" id="3.30.70.960">
    <property type="entry name" value="SEA domain"/>
    <property type="match status" value="1"/>
</dbReference>
<dbReference type="PANTHER" id="PTHR24270:SF62">
    <property type="entry name" value="LOW-DENSITY LIPOPROTEIN RECEPTOR-RELATED PROTEIN 2"/>
    <property type="match status" value="1"/>
</dbReference>
<evidence type="ECO:0000259" key="13">
    <source>
        <dbReference type="PROSITE" id="PS50024"/>
    </source>
</evidence>
<keyword evidence="5" id="KW-0677">Repeat</keyword>
<dbReference type="Pfam" id="PF01390">
    <property type="entry name" value="SEA"/>
    <property type="match status" value="1"/>
</dbReference>
<evidence type="ECO:0000256" key="2">
    <source>
        <dbReference type="ARBA" id="ARBA00004308"/>
    </source>
</evidence>
<comment type="caution">
    <text evidence="10">Lacks conserved residue(s) required for the propagation of feature annotation.</text>
</comment>
<evidence type="ECO:0000256" key="7">
    <source>
        <dbReference type="ARBA" id="ARBA00023136"/>
    </source>
</evidence>
<organism evidence="14 15">
    <name type="scientific">Paralvinella palmiformis</name>
    <dbReference type="NCBI Taxonomy" id="53620"/>
    <lineage>
        <taxon>Eukaryota</taxon>
        <taxon>Metazoa</taxon>
        <taxon>Spiralia</taxon>
        <taxon>Lophotrochozoa</taxon>
        <taxon>Annelida</taxon>
        <taxon>Polychaeta</taxon>
        <taxon>Sedentaria</taxon>
        <taxon>Canalipalpata</taxon>
        <taxon>Terebellida</taxon>
        <taxon>Terebelliformia</taxon>
        <taxon>Alvinellidae</taxon>
        <taxon>Paralvinella</taxon>
    </lineage>
</organism>
<dbReference type="EMBL" id="JAODUP010000013">
    <property type="protein sequence ID" value="KAK2168892.1"/>
    <property type="molecule type" value="Genomic_DNA"/>
</dbReference>
<accession>A0AAD9NG01</accession>
<dbReference type="SMART" id="SM00192">
    <property type="entry name" value="LDLa"/>
    <property type="match status" value="1"/>
</dbReference>
<dbReference type="PROSITE" id="PS01209">
    <property type="entry name" value="LDLRA_1"/>
    <property type="match status" value="1"/>
</dbReference>
<evidence type="ECO:0000256" key="1">
    <source>
        <dbReference type="ARBA" id="ARBA00004167"/>
    </source>
</evidence>
<dbReference type="PROSITE" id="PS50024">
    <property type="entry name" value="SEA"/>
    <property type="match status" value="1"/>
</dbReference>